<sequence>MPSRGDDVRLALQGPERGYLVSDGSAAVFGRSTLAVEALIPLPEGAEVPVGIETVGGPYLVYRQAGTVIRLAVPPVSVLVGGSVRRPTAADDGTVWLHRSGSGDVCRLARDAAMLDCVARYPADRPGDLTAIGADAAFVDLAADTVTVLTADGPGRLDPLGVDLPADALIADHVTTGGLLPVVDPGRSELVLVPVDGSAAVVRAPLPTGGWAAPVAAGSATVVLDPATGTVVSFDERGTELARETVADTPAETGLFRGGDGHVYLDAADGGQTVVVSRDTGAIRTVDTAPGDGSVAGADPDIPVPPVAPPSPSPTTTPSEPPVPDTVLADAPEAPVPPVGEVLVDGPAPDGPAEDGTPEDGPAEDGPAEDGPAEGGDVGGEQAVVPPEDDEPEPADPQEPAPPQAAAEAAPADAPTGLQTAVGARTAAGVVPVDLTWDQPDLGGGRLVRYEVLVDGAIADRVGVAVARLPLDDACATTDMAVRAVTAGTDGAEIVGATAAQRITPLQGDDCAPPPRQITAVAGTGAAITVTVLDDDTGEPPTECVVLLDGAVAGAIDCAGQATVQAPEYDTTYAVLVRSANAYGTSTGPAVQITTGADPTPPAQPVQEIAYRISSQSGTAESLQIGAGGSVSQPFTNSADVITTIGVIVGVDPDITSAANHRLRIQLLRGGQVLGGGEADSVDNEETRIDVGQIEAVPGETYVLRVTNLSQEIIGVYVNDAGAPSQPANVATNLGAAQAQGAATAKPLSGIVLGLKYP</sequence>
<feature type="compositionally biased region" description="Low complexity" evidence="1">
    <location>
        <begin position="325"/>
        <end position="344"/>
    </location>
</feature>
<protein>
    <submittedName>
        <fullName evidence="2">Uncharacterized protein</fullName>
    </submittedName>
</protein>
<organism evidence="2 3">
    <name type="scientific">Pseudonocardia broussonetiae</name>
    <dbReference type="NCBI Taxonomy" id="2736640"/>
    <lineage>
        <taxon>Bacteria</taxon>
        <taxon>Bacillati</taxon>
        <taxon>Actinomycetota</taxon>
        <taxon>Actinomycetes</taxon>
        <taxon>Pseudonocardiales</taxon>
        <taxon>Pseudonocardiaceae</taxon>
        <taxon>Pseudonocardia</taxon>
    </lineage>
</organism>
<dbReference type="KEGG" id="pbro:HOP40_20780"/>
<dbReference type="SUPFAM" id="SSF101898">
    <property type="entry name" value="NHL repeat"/>
    <property type="match status" value="1"/>
</dbReference>
<accession>A0A6M6JLJ2</accession>
<dbReference type="EMBL" id="CP053564">
    <property type="protein sequence ID" value="QJY47930.1"/>
    <property type="molecule type" value="Genomic_DNA"/>
</dbReference>
<dbReference type="Proteomes" id="UP000505377">
    <property type="component" value="Chromosome"/>
</dbReference>
<feature type="compositionally biased region" description="Low complexity" evidence="1">
    <location>
        <begin position="404"/>
        <end position="415"/>
    </location>
</feature>
<evidence type="ECO:0000313" key="2">
    <source>
        <dbReference type="EMBL" id="QJY47930.1"/>
    </source>
</evidence>
<feature type="compositionally biased region" description="Acidic residues" evidence="1">
    <location>
        <begin position="387"/>
        <end position="396"/>
    </location>
</feature>
<reference evidence="2 3" key="1">
    <citation type="submission" date="2020-05" db="EMBL/GenBank/DDBJ databases">
        <authorList>
            <person name="Mo P."/>
        </authorList>
    </citation>
    <scope>NUCLEOTIDE SEQUENCE [LARGE SCALE GENOMIC DNA]</scope>
    <source>
        <strain evidence="2 3">Gen01</strain>
    </source>
</reference>
<feature type="compositionally biased region" description="Acidic residues" evidence="1">
    <location>
        <begin position="352"/>
        <end position="372"/>
    </location>
</feature>
<evidence type="ECO:0000256" key="1">
    <source>
        <dbReference type="SAM" id="MobiDB-lite"/>
    </source>
</evidence>
<feature type="compositionally biased region" description="Pro residues" evidence="1">
    <location>
        <begin position="302"/>
        <end position="324"/>
    </location>
</feature>
<name>A0A6M6JLJ2_9PSEU</name>
<dbReference type="RefSeq" id="WP_172161085.1">
    <property type="nucleotide sequence ID" value="NZ_CP053564.1"/>
</dbReference>
<evidence type="ECO:0000313" key="3">
    <source>
        <dbReference type="Proteomes" id="UP000505377"/>
    </source>
</evidence>
<gene>
    <name evidence="2" type="ORF">HOP40_20780</name>
</gene>
<feature type="region of interest" description="Disordered" evidence="1">
    <location>
        <begin position="284"/>
        <end position="415"/>
    </location>
</feature>
<proteinExistence type="predicted"/>
<dbReference type="AlphaFoldDB" id="A0A6M6JLJ2"/>
<keyword evidence="3" id="KW-1185">Reference proteome</keyword>